<dbReference type="AlphaFoldDB" id="A0A9P5YKM8"/>
<accession>A0A9P5YKM8</accession>
<evidence type="ECO:0000313" key="1">
    <source>
        <dbReference type="EMBL" id="KAF9471573.1"/>
    </source>
</evidence>
<evidence type="ECO:0000313" key="2">
    <source>
        <dbReference type="Proteomes" id="UP000807469"/>
    </source>
</evidence>
<proteinExistence type="predicted"/>
<dbReference type="Proteomes" id="UP000807469">
    <property type="component" value="Unassembled WGS sequence"/>
</dbReference>
<organism evidence="1 2">
    <name type="scientific">Pholiota conissans</name>
    <dbReference type="NCBI Taxonomy" id="109636"/>
    <lineage>
        <taxon>Eukaryota</taxon>
        <taxon>Fungi</taxon>
        <taxon>Dikarya</taxon>
        <taxon>Basidiomycota</taxon>
        <taxon>Agaricomycotina</taxon>
        <taxon>Agaricomycetes</taxon>
        <taxon>Agaricomycetidae</taxon>
        <taxon>Agaricales</taxon>
        <taxon>Agaricineae</taxon>
        <taxon>Strophariaceae</taxon>
        <taxon>Pholiota</taxon>
    </lineage>
</organism>
<comment type="caution">
    <text evidence="1">The sequence shown here is derived from an EMBL/GenBank/DDBJ whole genome shotgun (WGS) entry which is preliminary data.</text>
</comment>
<reference evidence="1" key="1">
    <citation type="submission" date="2020-11" db="EMBL/GenBank/DDBJ databases">
        <authorList>
            <consortium name="DOE Joint Genome Institute"/>
            <person name="Ahrendt S."/>
            <person name="Riley R."/>
            <person name="Andreopoulos W."/>
            <person name="Labutti K."/>
            <person name="Pangilinan J."/>
            <person name="Ruiz-Duenas F.J."/>
            <person name="Barrasa J.M."/>
            <person name="Sanchez-Garcia M."/>
            <person name="Camarero S."/>
            <person name="Miyauchi S."/>
            <person name="Serrano A."/>
            <person name="Linde D."/>
            <person name="Babiker R."/>
            <person name="Drula E."/>
            <person name="Ayuso-Fernandez I."/>
            <person name="Pacheco R."/>
            <person name="Padilla G."/>
            <person name="Ferreira P."/>
            <person name="Barriuso J."/>
            <person name="Kellner H."/>
            <person name="Castanera R."/>
            <person name="Alfaro M."/>
            <person name="Ramirez L."/>
            <person name="Pisabarro A.G."/>
            <person name="Kuo A."/>
            <person name="Tritt A."/>
            <person name="Lipzen A."/>
            <person name="He G."/>
            <person name="Yan M."/>
            <person name="Ng V."/>
            <person name="Cullen D."/>
            <person name="Martin F."/>
            <person name="Rosso M.-N."/>
            <person name="Henrissat B."/>
            <person name="Hibbett D."/>
            <person name="Martinez A.T."/>
            <person name="Grigoriev I.V."/>
        </authorList>
    </citation>
    <scope>NUCLEOTIDE SEQUENCE</scope>
    <source>
        <strain evidence="1">CIRM-BRFM 674</strain>
    </source>
</reference>
<gene>
    <name evidence="1" type="ORF">BDN70DRAFT_887969</name>
</gene>
<keyword evidence="2" id="KW-1185">Reference proteome</keyword>
<name>A0A9P5YKM8_9AGAR</name>
<protein>
    <submittedName>
        <fullName evidence="1">Uncharacterized protein</fullName>
    </submittedName>
</protein>
<dbReference type="EMBL" id="MU155660">
    <property type="protein sequence ID" value="KAF9471573.1"/>
    <property type="molecule type" value="Genomic_DNA"/>
</dbReference>
<sequence length="162" mass="17770">MGEIWQWREGFCAQFFTRPACASPDTPNYHTSDAHPPLTSSQVQAPLITNVYIQAPAMHPSTLPGSRIVYQPNPCGCIHRPTHPSISEPNTAPSSVTCSQSSVKQSWRYPVDIHLGLSCFFPAAPHPPLTTEPTPFGTSHLPPPTFPHYTPPCQVLAPQKLH</sequence>